<dbReference type="InterPro" id="IPR027417">
    <property type="entry name" value="P-loop_NTPase"/>
</dbReference>
<dbReference type="Gene3D" id="3.40.50.300">
    <property type="entry name" value="P-loop containing nucleotide triphosphate hydrolases"/>
    <property type="match status" value="1"/>
</dbReference>
<evidence type="ECO:0000313" key="3">
    <source>
        <dbReference type="EMBL" id="PTR12522.1"/>
    </source>
</evidence>
<dbReference type="OrthoDB" id="9771844at2"/>
<evidence type="ECO:0000256" key="1">
    <source>
        <dbReference type="ARBA" id="ARBA00023125"/>
    </source>
</evidence>
<dbReference type="InterPro" id="IPR025420">
    <property type="entry name" value="DUF4143"/>
</dbReference>
<dbReference type="PANTHER" id="PTHR43566:SF2">
    <property type="entry name" value="DUF4143 DOMAIN-CONTAINING PROTEIN"/>
    <property type="match status" value="1"/>
</dbReference>
<dbReference type="CDD" id="cd00009">
    <property type="entry name" value="AAA"/>
    <property type="match status" value="1"/>
</dbReference>
<sequence>MYRRRTSQTVLCALESQAAVVLLGPRQVGKTTLALEIAGQRPSVYLDLERDADRQILTEPDLYLDEQVGKLVILDEVQQMPDLFKNLRGQIDMRRRKGARTGQFLLLGSASNVLLHQSAESLAGRVRYIEMPPLLLDEVGPERLNDLWLRGGFPDSFQADSDRDSLIWREDFLRTYLERDIPALGLRIPAATLRRFWTMLAHAQGGLLNAAALAEGLGVSGQTVGRYLDLLVDLMLVRRLQPWHENVGKRLVKSPKVFVRDSGLVHALLNLSSMESVLGHPVVGGSWEGFCIETLIASAPTGTEPFFYRTAAGAELDLVLRLPGDDIWAIEIKRTTAPKVSRGFHLAVDDIKADRKMLVYAGEREVPAGDGLRAMPLAAAVGQLRNL</sequence>
<dbReference type="AlphaFoldDB" id="A0A2T5JSW9"/>
<keyword evidence="1" id="KW-0238">DNA-binding</keyword>
<dbReference type="Pfam" id="PF13173">
    <property type="entry name" value="AAA_14"/>
    <property type="match status" value="1"/>
</dbReference>
<feature type="domain" description="AAA+ ATPase" evidence="2">
    <location>
        <begin position="16"/>
        <end position="136"/>
    </location>
</feature>
<evidence type="ECO:0000259" key="2">
    <source>
        <dbReference type="SMART" id="SM00382"/>
    </source>
</evidence>
<dbReference type="InterPro" id="IPR036390">
    <property type="entry name" value="WH_DNA-bd_sf"/>
</dbReference>
<dbReference type="InterPro" id="IPR003593">
    <property type="entry name" value="AAA+_ATPase"/>
</dbReference>
<dbReference type="InterPro" id="IPR041682">
    <property type="entry name" value="AAA_14"/>
</dbReference>
<dbReference type="EMBL" id="QAOT01000024">
    <property type="protein sequence ID" value="PTR12522.1"/>
    <property type="molecule type" value="Genomic_DNA"/>
</dbReference>
<comment type="caution">
    <text evidence="3">The sequence shown here is derived from an EMBL/GenBank/DDBJ whole genome shotgun (WGS) entry which is preliminary data.</text>
</comment>
<organism evidence="3 4">
    <name type="scientific">Cereibacter azotoformans</name>
    <dbReference type="NCBI Taxonomy" id="43057"/>
    <lineage>
        <taxon>Bacteria</taxon>
        <taxon>Pseudomonadati</taxon>
        <taxon>Pseudomonadota</taxon>
        <taxon>Alphaproteobacteria</taxon>
        <taxon>Rhodobacterales</taxon>
        <taxon>Paracoccaceae</taxon>
        <taxon>Cereibacter</taxon>
    </lineage>
</organism>
<proteinExistence type="predicted"/>
<dbReference type="Proteomes" id="UP000244060">
    <property type="component" value="Unassembled WGS sequence"/>
</dbReference>
<keyword evidence="4" id="KW-1185">Reference proteome</keyword>
<accession>A0A2T5JSW9</accession>
<gene>
    <name evidence="3" type="ORF">C8J28_12422</name>
</gene>
<evidence type="ECO:0000313" key="4">
    <source>
        <dbReference type="Proteomes" id="UP000244060"/>
    </source>
</evidence>
<dbReference type="SUPFAM" id="SSF46785">
    <property type="entry name" value="Winged helix' DNA-binding domain"/>
    <property type="match status" value="1"/>
</dbReference>
<dbReference type="GO" id="GO:0003677">
    <property type="term" value="F:DNA binding"/>
    <property type="evidence" value="ECO:0007669"/>
    <property type="project" value="UniProtKB-KW"/>
</dbReference>
<dbReference type="Pfam" id="PF13635">
    <property type="entry name" value="DUF4143"/>
    <property type="match status" value="1"/>
</dbReference>
<protein>
    <recommendedName>
        <fullName evidence="2">AAA+ ATPase domain-containing protein</fullName>
    </recommendedName>
</protein>
<dbReference type="SMART" id="SM00382">
    <property type="entry name" value="AAA"/>
    <property type="match status" value="1"/>
</dbReference>
<reference evidence="3 4" key="1">
    <citation type="submission" date="2018-04" db="EMBL/GenBank/DDBJ databases">
        <title>Genomic Encyclopedia of Type Strains, Phase III (KMG-III): the genomes of soil and plant-associated and newly described type strains.</title>
        <authorList>
            <person name="Whitman W."/>
        </authorList>
    </citation>
    <scope>NUCLEOTIDE SEQUENCE [LARGE SCALE GENOMIC DNA]</scope>
    <source>
        <strain evidence="3 4">KA25</strain>
    </source>
</reference>
<dbReference type="SUPFAM" id="SSF52540">
    <property type="entry name" value="P-loop containing nucleoside triphosphate hydrolases"/>
    <property type="match status" value="1"/>
</dbReference>
<dbReference type="RefSeq" id="WP_108222397.1">
    <property type="nucleotide sequence ID" value="NZ_QAOT01000024.1"/>
</dbReference>
<dbReference type="PANTHER" id="PTHR43566">
    <property type="entry name" value="CONSERVED PROTEIN"/>
    <property type="match status" value="1"/>
</dbReference>
<name>A0A2T5JSW9_9RHOB</name>